<evidence type="ECO:0000259" key="8">
    <source>
        <dbReference type="PROSITE" id="PS50862"/>
    </source>
</evidence>
<feature type="site" description="Important for tRNA non-discrimination" evidence="7">
    <location>
        <position position="83"/>
    </location>
</feature>
<keyword evidence="6 7" id="KW-0030">Aminoacyl-tRNA synthetase</keyword>
<feature type="region of interest" description="Aspartate" evidence="7">
    <location>
        <begin position="198"/>
        <end position="201"/>
    </location>
</feature>
<dbReference type="GO" id="GO:0003676">
    <property type="term" value="F:nucleic acid binding"/>
    <property type="evidence" value="ECO:0007669"/>
    <property type="project" value="InterPro"/>
</dbReference>
<organism evidence="9 10">
    <name type="scientific">Pandoraea iniqua</name>
    <dbReference type="NCBI Taxonomy" id="2508288"/>
    <lineage>
        <taxon>Bacteria</taxon>
        <taxon>Pseudomonadati</taxon>
        <taxon>Pseudomonadota</taxon>
        <taxon>Betaproteobacteria</taxon>
        <taxon>Burkholderiales</taxon>
        <taxon>Burkholderiaceae</taxon>
        <taxon>Pandoraea</taxon>
    </lineage>
</organism>
<dbReference type="InterPro" id="IPR006195">
    <property type="entry name" value="aa-tRNA-synth_II"/>
</dbReference>
<evidence type="ECO:0000313" key="10">
    <source>
        <dbReference type="Proteomes" id="UP000333828"/>
    </source>
</evidence>
<dbReference type="InterPro" id="IPR047089">
    <property type="entry name" value="Asp-tRNA-ligase_1_N"/>
</dbReference>
<evidence type="ECO:0000256" key="7">
    <source>
        <dbReference type="HAMAP-Rule" id="MF_00044"/>
    </source>
</evidence>
<name>A0A5E4T5B1_9BURK</name>
<dbReference type="Pfam" id="PF01336">
    <property type="entry name" value="tRNA_anti-codon"/>
    <property type="match status" value="1"/>
</dbReference>
<dbReference type="Gene3D" id="3.30.930.10">
    <property type="entry name" value="Bira Bifunctional Protein, Domain 2"/>
    <property type="match status" value="1"/>
</dbReference>
<dbReference type="GO" id="GO:0004815">
    <property type="term" value="F:aspartate-tRNA ligase activity"/>
    <property type="evidence" value="ECO:0007669"/>
    <property type="project" value="UniProtKB-UniRule"/>
</dbReference>
<dbReference type="InterPro" id="IPR045864">
    <property type="entry name" value="aa-tRNA-synth_II/BPL/LPL"/>
</dbReference>
<protein>
    <recommendedName>
        <fullName evidence="7">Aspartate--tRNA(Asp/Asn) ligase</fullName>
        <ecNumber evidence="7">6.1.1.23</ecNumber>
    </recommendedName>
    <alternativeName>
        <fullName evidence="7">Aspartyl-tRNA synthetase</fullName>
        <shortName evidence="7">AspRS</shortName>
    </alternativeName>
    <alternativeName>
        <fullName evidence="7">Non-discriminating aspartyl-tRNA synthetase</fullName>
        <shortName evidence="7">ND-AspRS</shortName>
    </alternativeName>
</protein>
<evidence type="ECO:0000256" key="6">
    <source>
        <dbReference type="ARBA" id="ARBA00023146"/>
    </source>
</evidence>
<dbReference type="Pfam" id="PF00152">
    <property type="entry name" value="tRNA-synt_2"/>
    <property type="match status" value="1"/>
</dbReference>
<dbReference type="GO" id="GO:0050560">
    <property type="term" value="F:aspartate-tRNA(Asn) ligase activity"/>
    <property type="evidence" value="ECO:0007669"/>
    <property type="project" value="UniProtKB-EC"/>
</dbReference>
<dbReference type="CDD" id="cd00777">
    <property type="entry name" value="AspRS_core"/>
    <property type="match status" value="1"/>
</dbReference>
<evidence type="ECO:0000256" key="3">
    <source>
        <dbReference type="ARBA" id="ARBA00022741"/>
    </source>
</evidence>
<reference evidence="9 10" key="1">
    <citation type="submission" date="2019-08" db="EMBL/GenBank/DDBJ databases">
        <authorList>
            <person name="Peeters C."/>
        </authorList>
    </citation>
    <scope>NUCLEOTIDE SEQUENCE [LARGE SCALE GENOMIC DNA]</scope>
    <source>
        <strain evidence="9 10">LMG 31115</strain>
    </source>
</reference>
<dbReference type="SUPFAM" id="SSF55261">
    <property type="entry name" value="GAD domain-like"/>
    <property type="match status" value="1"/>
</dbReference>
<dbReference type="InterPro" id="IPR002312">
    <property type="entry name" value="Asp/Asn-tRNA-synth_IIb"/>
</dbReference>
<comment type="similarity">
    <text evidence="1 7">Belongs to the class-II aminoacyl-tRNA synthetase family. Type 1 subfamily.</text>
</comment>
<keyword evidence="5 7" id="KW-0648">Protein biosynthesis</keyword>
<dbReference type="Gene3D" id="3.30.1360.30">
    <property type="entry name" value="GAD-like domain"/>
    <property type="match status" value="1"/>
</dbReference>
<dbReference type="InterPro" id="IPR004524">
    <property type="entry name" value="Asp-tRNA-ligase_1"/>
</dbReference>
<dbReference type="EC" id="6.1.1.23" evidence="7"/>
<comment type="catalytic activity">
    <reaction evidence="7">
        <text>tRNA(Asx) + L-aspartate + ATP = L-aspartyl-tRNA(Asx) + AMP + diphosphate</text>
        <dbReference type="Rhea" id="RHEA:18349"/>
        <dbReference type="Rhea" id="RHEA-COMP:9710"/>
        <dbReference type="Rhea" id="RHEA-COMP:9711"/>
        <dbReference type="ChEBI" id="CHEBI:29991"/>
        <dbReference type="ChEBI" id="CHEBI:30616"/>
        <dbReference type="ChEBI" id="CHEBI:33019"/>
        <dbReference type="ChEBI" id="CHEBI:78442"/>
        <dbReference type="ChEBI" id="CHEBI:78516"/>
        <dbReference type="ChEBI" id="CHEBI:456215"/>
        <dbReference type="EC" id="6.1.1.23"/>
    </reaction>
</comment>
<feature type="binding site" evidence="7">
    <location>
        <position position="498"/>
    </location>
    <ligand>
        <name>L-aspartate</name>
        <dbReference type="ChEBI" id="CHEBI:29991"/>
    </ligand>
</feature>
<keyword evidence="10" id="KW-1185">Reference proteome</keyword>
<feature type="binding site" evidence="7">
    <location>
        <position position="491"/>
    </location>
    <ligand>
        <name>ATP</name>
        <dbReference type="ChEBI" id="CHEBI:30616"/>
    </ligand>
</feature>
<dbReference type="InterPro" id="IPR047090">
    <property type="entry name" value="AspRS_core"/>
</dbReference>
<comment type="subcellular location">
    <subcellularLocation>
        <location evidence="7">Cytoplasm</location>
    </subcellularLocation>
</comment>
<feature type="binding site" evidence="7">
    <location>
        <begin position="543"/>
        <end position="546"/>
    </location>
    <ligand>
        <name>ATP</name>
        <dbReference type="ChEBI" id="CHEBI:30616"/>
    </ligand>
</feature>
<dbReference type="GO" id="GO:0005524">
    <property type="term" value="F:ATP binding"/>
    <property type="evidence" value="ECO:0007669"/>
    <property type="project" value="UniProtKB-UniRule"/>
</dbReference>
<dbReference type="NCBIfam" id="NF001750">
    <property type="entry name" value="PRK00476.1"/>
    <property type="match status" value="1"/>
</dbReference>
<dbReference type="SUPFAM" id="SSF55681">
    <property type="entry name" value="Class II aaRS and biotin synthetases"/>
    <property type="match status" value="1"/>
</dbReference>
<feature type="binding site" evidence="7">
    <location>
        <position position="220"/>
    </location>
    <ligand>
        <name>L-aspartate</name>
        <dbReference type="ChEBI" id="CHEBI:29991"/>
    </ligand>
</feature>
<dbReference type="PANTHER" id="PTHR22594:SF5">
    <property type="entry name" value="ASPARTATE--TRNA LIGASE, MITOCHONDRIAL"/>
    <property type="match status" value="1"/>
</dbReference>
<dbReference type="InterPro" id="IPR012340">
    <property type="entry name" value="NA-bd_OB-fold"/>
</dbReference>
<dbReference type="Proteomes" id="UP000333828">
    <property type="component" value="Unassembled WGS sequence"/>
</dbReference>
<feature type="binding site" evidence="7">
    <location>
        <begin position="220"/>
        <end position="222"/>
    </location>
    <ligand>
        <name>ATP</name>
        <dbReference type="ChEBI" id="CHEBI:30616"/>
    </ligand>
</feature>
<gene>
    <name evidence="7" type="primary">aspS</name>
    <name evidence="9" type="ORF">PIN31115_01212</name>
</gene>
<dbReference type="SUPFAM" id="SSF50249">
    <property type="entry name" value="Nucleic acid-binding proteins"/>
    <property type="match status" value="1"/>
</dbReference>
<feature type="site" description="Important for tRNA non-discrimination" evidence="7">
    <location>
        <position position="32"/>
    </location>
</feature>
<dbReference type="PANTHER" id="PTHR22594">
    <property type="entry name" value="ASPARTYL/LYSYL-TRNA SYNTHETASE"/>
    <property type="match status" value="1"/>
</dbReference>
<keyword evidence="2 7" id="KW-0436">Ligase</keyword>
<dbReference type="NCBIfam" id="TIGR00459">
    <property type="entry name" value="aspS_bact"/>
    <property type="match status" value="1"/>
</dbReference>
<dbReference type="PRINTS" id="PR01042">
    <property type="entry name" value="TRNASYNTHASP"/>
</dbReference>
<dbReference type="EMBL" id="CABPSI010000001">
    <property type="protein sequence ID" value="VVD83025.1"/>
    <property type="molecule type" value="Genomic_DNA"/>
</dbReference>
<accession>A0A5E4T5B1</accession>
<dbReference type="InterPro" id="IPR004365">
    <property type="entry name" value="NA-bd_OB_tRNA"/>
</dbReference>
<evidence type="ECO:0000256" key="2">
    <source>
        <dbReference type="ARBA" id="ARBA00022598"/>
    </source>
</evidence>
<keyword evidence="3 7" id="KW-0547">Nucleotide-binding</keyword>
<dbReference type="Pfam" id="PF02938">
    <property type="entry name" value="GAD"/>
    <property type="match status" value="1"/>
</dbReference>
<dbReference type="Gene3D" id="2.40.50.140">
    <property type="entry name" value="Nucleic acid-binding proteins"/>
    <property type="match status" value="1"/>
</dbReference>
<dbReference type="GO" id="GO:0005737">
    <property type="term" value="C:cytoplasm"/>
    <property type="evidence" value="ECO:0007669"/>
    <property type="project" value="UniProtKB-SubCell"/>
</dbReference>
<feature type="domain" description="Aminoacyl-transfer RNA synthetases class-II family profile" evidence="8">
    <location>
        <begin position="141"/>
        <end position="564"/>
    </location>
</feature>
<comment type="subunit">
    <text evidence="7">Homodimer.</text>
</comment>
<proteinExistence type="inferred from homology"/>
<dbReference type="InterPro" id="IPR029351">
    <property type="entry name" value="GAD_dom"/>
</dbReference>
<evidence type="ECO:0000313" key="9">
    <source>
        <dbReference type="EMBL" id="VVD83025.1"/>
    </source>
</evidence>
<dbReference type="HAMAP" id="MF_00044">
    <property type="entry name" value="Asp_tRNA_synth_type1"/>
    <property type="match status" value="1"/>
</dbReference>
<dbReference type="RefSeq" id="WP_058377417.1">
    <property type="nucleotide sequence ID" value="NZ_CABPSF010000001.1"/>
</dbReference>
<dbReference type="GO" id="GO:0006422">
    <property type="term" value="P:aspartyl-tRNA aminoacylation"/>
    <property type="evidence" value="ECO:0007669"/>
    <property type="project" value="UniProtKB-UniRule"/>
</dbReference>
<evidence type="ECO:0000256" key="4">
    <source>
        <dbReference type="ARBA" id="ARBA00022840"/>
    </source>
</evidence>
<keyword evidence="4 7" id="KW-0067">ATP-binding</keyword>
<dbReference type="CDD" id="cd04317">
    <property type="entry name" value="EcAspRS_like_N"/>
    <property type="match status" value="1"/>
</dbReference>
<feature type="binding site" evidence="7">
    <location>
        <position position="229"/>
    </location>
    <ligand>
        <name>ATP</name>
        <dbReference type="ChEBI" id="CHEBI:30616"/>
    </ligand>
</feature>
<dbReference type="PROSITE" id="PS50862">
    <property type="entry name" value="AA_TRNA_LIGASE_II"/>
    <property type="match status" value="1"/>
</dbReference>
<comment type="function">
    <text evidence="7">Aspartyl-tRNA synthetase with relaxed tRNA specificity since it is able to aspartylate not only its cognate tRNA(Asp) but also tRNA(Asn). Reaction proceeds in two steps: L-aspartate is first activated by ATP to form Asp-AMP and then transferred to the acceptor end of tRNA(Asp/Asn).</text>
</comment>
<dbReference type="InterPro" id="IPR004115">
    <property type="entry name" value="GAD-like_sf"/>
</dbReference>
<feature type="binding site" evidence="7">
    <location>
        <position position="174"/>
    </location>
    <ligand>
        <name>L-aspartate</name>
        <dbReference type="ChEBI" id="CHEBI:29991"/>
    </ligand>
</feature>
<keyword evidence="7" id="KW-0963">Cytoplasm</keyword>
<dbReference type="AlphaFoldDB" id="A0A5E4T5B1"/>
<feature type="binding site" evidence="7">
    <location>
        <position position="457"/>
    </location>
    <ligand>
        <name>L-aspartate</name>
        <dbReference type="ChEBI" id="CHEBI:29991"/>
    </ligand>
</feature>
<evidence type="ECO:0000256" key="1">
    <source>
        <dbReference type="ARBA" id="ARBA00006303"/>
    </source>
</evidence>
<evidence type="ECO:0000256" key="5">
    <source>
        <dbReference type="ARBA" id="ARBA00022917"/>
    </source>
</evidence>
<sequence>MSMRTSYCGLVTEQQLGQTVKLCGWVNRRRDHGGVIFIDLRDREGLVQVVCDPDRAEMFKAAEGLRNEFCVQITGLVRARPAGTENANLTSGKIEVLCHELQVLNPSVTPPFPLDDENLSETTRLTHRVLDLRRPQMQYNLRLRYKVAMEVRKYLDAQGFIDIETPMLTKSTPEGARDYLVPSRVNPGMFFALPQSPQLFKQLLMVAGFDRYYQITKCFRDEDLRADRQPEFTQIDCETSFLSEQEIRDLFENMIRHVFKEAINVEFDAKVPVMQYSEAMRRFGSDKPDLRVKLEFTELTDVMGDVDFKVFSVPATTEGGRVVALRVPGGSEISRSEIDAYTDFVKIYGAKGLAWIKVNEVAKGRDGLQSPIVKNLHDAAIASILERTGAQDGDIIFFGADKEKVVNDGIGALRLKIGHSEFGKSHGLFEAGWRPLWVVDFPMFEYDEEDARWVACHHPFTSPKDEHIDYLETDPGKCLAKAYDMVLNGWEIGGGSVRIFQEEVQSKVFRALKLGEEEARAKFGFLLDALQYGAPPHGGIAFGLDRVITMMAGADSIRDVIAFPKTQRAQDLLTQAPSPVDERQLRDLHIRLRQSEAPKA</sequence>
<dbReference type="InterPro" id="IPR004364">
    <property type="entry name" value="Aa-tRNA-synt_II"/>
</dbReference>